<sequence length="661" mass="71996">MLAQAQEAPKAQPVSGAESAPELDGSKKKKDLAATLSTQKEARTMRLSIPAPRGVIVDRNGIAMAQNRVVFFLALNFPFMSDATPAKILAFAKDKMDAANQILGKKWSLPDDKLLSHYENRRWLPLVFSIEDGINVELSNEDQQKLKPLLETGALLLQPAYIRFYPKEDTACHMLGWTGKTRRLPEGPIMDGDPLFEEMEGRQGLELSFDAALKGTPGEINLLFDADGHLLADEVLRRPTPGRTVVTTLDYNLQRHAENALKKHARNGGAMVIMDIRNGHILAMASNPGFNPNEFVFGIREARWAELNQDLRAPLLGRAFSSEYPPASTFKLVTALGAMESGKVTPQTSYYCGTSLLVGDRYFHNHTKNDEGEMNVITAIKRSCNTWFYQAALDTGADPITNMALRLGFSERVGLPIKGEGKGYVPTNADHRILGGEIANISIGQGMVLATPLQVCQCMAAIGDGVVMRQPLLVKQVQTIGEVIVDAYEPKIRRQVNLNPIAREAVVKGMVAVVSGDGGTGRAAGIKQAQIAGKTGTAQWKPAKEQNLAWFTGFLPASQPVLAYSVVYEGRPGERVSGGGIAAPIVNEVFTKYYEGAPADDPLLAAMKDIPQAVALDGEDELDGGASRPSTETRKAQARPEPPPPEKKTLGNFFRKLFRRN</sequence>
<dbReference type="GO" id="GO:0004180">
    <property type="term" value="F:carboxypeptidase activity"/>
    <property type="evidence" value="ECO:0007669"/>
    <property type="project" value="UniProtKB-KW"/>
</dbReference>
<evidence type="ECO:0000259" key="13">
    <source>
        <dbReference type="Pfam" id="PF03717"/>
    </source>
</evidence>
<dbReference type="GO" id="GO:0071555">
    <property type="term" value="P:cell wall organization"/>
    <property type="evidence" value="ECO:0007669"/>
    <property type="project" value="TreeGrafter"/>
</dbReference>
<keyword evidence="7" id="KW-0472">Membrane</keyword>
<dbReference type="Pfam" id="PF03717">
    <property type="entry name" value="PBP_dimer"/>
    <property type="match status" value="1"/>
</dbReference>
<evidence type="ECO:0000256" key="4">
    <source>
        <dbReference type="ARBA" id="ARBA00022645"/>
    </source>
</evidence>
<feature type="domain" description="Penicillin-binding protein transpeptidase" evidence="12">
    <location>
        <begin position="269"/>
        <end position="590"/>
    </location>
</feature>
<dbReference type="AlphaFoldDB" id="A0A512M8D7"/>
<comment type="similarity">
    <text evidence="2 10">Belongs to the class-D beta-lactamase family.</text>
</comment>
<dbReference type="Pfam" id="PF00905">
    <property type="entry name" value="Transpeptidase"/>
    <property type="match status" value="1"/>
</dbReference>
<dbReference type="InterPro" id="IPR012338">
    <property type="entry name" value="Beta-lactam/transpept-like"/>
</dbReference>
<feature type="domain" description="Penicillin-binding protein dimerisation" evidence="13">
    <location>
        <begin position="49"/>
        <end position="231"/>
    </location>
</feature>
<keyword evidence="8 10" id="KW-0046">Antibiotic resistance</keyword>
<dbReference type="GO" id="GO:0017001">
    <property type="term" value="P:antibiotic catabolic process"/>
    <property type="evidence" value="ECO:0007669"/>
    <property type="project" value="InterPro"/>
</dbReference>
<comment type="subcellular location">
    <subcellularLocation>
        <location evidence="1">Membrane</location>
    </subcellularLocation>
</comment>
<evidence type="ECO:0000256" key="8">
    <source>
        <dbReference type="ARBA" id="ARBA00023251"/>
    </source>
</evidence>
<dbReference type="SUPFAM" id="SSF56519">
    <property type="entry name" value="Penicillin binding protein dimerisation domain"/>
    <property type="match status" value="1"/>
</dbReference>
<evidence type="ECO:0000313" key="15">
    <source>
        <dbReference type="Proteomes" id="UP000321577"/>
    </source>
</evidence>
<dbReference type="EC" id="3.5.2.6" evidence="3 10"/>
<evidence type="ECO:0000256" key="6">
    <source>
        <dbReference type="ARBA" id="ARBA00022801"/>
    </source>
</evidence>
<evidence type="ECO:0000256" key="1">
    <source>
        <dbReference type="ARBA" id="ARBA00004370"/>
    </source>
</evidence>
<keyword evidence="6 10" id="KW-0378">Hydrolase</keyword>
<dbReference type="GO" id="GO:0046677">
    <property type="term" value="P:response to antibiotic"/>
    <property type="evidence" value="ECO:0007669"/>
    <property type="project" value="UniProtKB-UniRule"/>
</dbReference>
<comment type="caution">
    <text evidence="14">The sequence shown here is derived from an EMBL/GenBank/DDBJ whole genome shotgun (WGS) entry which is preliminary data.</text>
</comment>
<name>A0A512M8D7_9BACT</name>
<gene>
    <name evidence="14" type="ORF">BGE01nite_22950</name>
</gene>
<feature type="active site" description="Acyl-ester intermediate" evidence="9">
    <location>
        <position position="328"/>
    </location>
</feature>
<dbReference type="PANTHER" id="PTHR30627">
    <property type="entry name" value="PEPTIDOGLYCAN D,D-TRANSPEPTIDASE"/>
    <property type="match status" value="1"/>
</dbReference>
<dbReference type="InterPro" id="IPR002137">
    <property type="entry name" value="Beta-lactam_class-D_AS"/>
</dbReference>
<dbReference type="InterPro" id="IPR001460">
    <property type="entry name" value="PCN-bd_Tpept"/>
</dbReference>
<keyword evidence="4" id="KW-0121">Carboxypeptidase</keyword>
<dbReference type="InterPro" id="IPR050515">
    <property type="entry name" value="Beta-lactam/transpept"/>
</dbReference>
<dbReference type="GO" id="GO:0008800">
    <property type="term" value="F:beta-lactamase activity"/>
    <property type="evidence" value="ECO:0007669"/>
    <property type="project" value="UniProtKB-UniRule"/>
</dbReference>
<feature type="region of interest" description="Disordered" evidence="11">
    <location>
        <begin position="616"/>
        <end position="653"/>
    </location>
</feature>
<dbReference type="InterPro" id="IPR036138">
    <property type="entry name" value="PBP_dimer_sf"/>
</dbReference>
<dbReference type="SUPFAM" id="SSF56601">
    <property type="entry name" value="beta-lactamase/transpeptidase-like"/>
    <property type="match status" value="1"/>
</dbReference>
<dbReference type="Gene3D" id="3.40.710.10">
    <property type="entry name" value="DD-peptidase/beta-lactamase superfamily"/>
    <property type="match status" value="1"/>
</dbReference>
<keyword evidence="5" id="KW-0732">Signal</keyword>
<evidence type="ECO:0000259" key="12">
    <source>
        <dbReference type="Pfam" id="PF00905"/>
    </source>
</evidence>
<proteinExistence type="inferred from homology"/>
<dbReference type="GO" id="GO:0005886">
    <property type="term" value="C:plasma membrane"/>
    <property type="evidence" value="ECO:0007669"/>
    <property type="project" value="TreeGrafter"/>
</dbReference>
<dbReference type="PROSITE" id="PS00337">
    <property type="entry name" value="BETA_LACTAMASE_D"/>
    <property type="match status" value="1"/>
</dbReference>
<dbReference type="InterPro" id="IPR005311">
    <property type="entry name" value="PBP_dimer"/>
</dbReference>
<accession>A0A512M8D7</accession>
<keyword evidence="4" id="KW-0645">Protease</keyword>
<evidence type="ECO:0000256" key="3">
    <source>
        <dbReference type="ARBA" id="ARBA00012865"/>
    </source>
</evidence>
<organism evidence="14 15">
    <name type="scientific">Brevifollis gellanilyticus</name>
    <dbReference type="NCBI Taxonomy" id="748831"/>
    <lineage>
        <taxon>Bacteria</taxon>
        <taxon>Pseudomonadati</taxon>
        <taxon>Verrucomicrobiota</taxon>
        <taxon>Verrucomicrobiia</taxon>
        <taxon>Verrucomicrobiales</taxon>
        <taxon>Verrucomicrobiaceae</taxon>
    </lineage>
</organism>
<evidence type="ECO:0000256" key="7">
    <source>
        <dbReference type="ARBA" id="ARBA00023136"/>
    </source>
</evidence>
<protein>
    <recommendedName>
        <fullName evidence="3 10">Beta-lactamase</fullName>
        <ecNumber evidence="3 10">3.5.2.6</ecNumber>
    </recommendedName>
</protein>
<evidence type="ECO:0000256" key="10">
    <source>
        <dbReference type="RuleBase" id="RU361140"/>
    </source>
</evidence>
<feature type="region of interest" description="Disordered" evidence="11">
    <location>
        <begin position="1"/>
        <end position="31"/>
    </location>
</feature>
<evidence type="ECO:0000256" key="5">
    <source>
        <dbReference type="ARBA" id="ARBA00022729"/>
    </source>
</evidence>
<dbReference type="Proteomes" id="UP000321577">
    <property type="component" value="Unassembled WGS sequence"/>
</dbReference>
<dbReference type="EMBL" id="BKAG01000013">
    <property type="protein sequence ID" value="GEP43004.1"/>
    <property type="molecule type" value="Genomic_DNA"/>
</dbReference>
<feature type="modified residue" description="N6-carboxylysine" evidence="9">
    <location>
        <position position="331"/>
    </location>
</feature>
<keyword evidence="15" id="KW-1185">Reference proteome</keyword>
<comment type="catalytic activity">
    <reaction evidence="10">
        <text>a beta-lactam + H2O = a substituted beta-amino acid</text>
        <dbReference type="Rhea" id="RHEA:20401"/>
        <dbReference type="ChEBI" id="CHEBI:15377"/>
        <dbReference type="ChEBI" id="CHEBI:35627"/>
        <dbReference type="ChEBI" id="CHEBI:140347"/>
        <dbReference type="EC" id="3.5.2.6"/>
    </reaction>
</comment>
<evidence type="ECO:0000256" key="9">
    <source>
        <dbReference type="PIRSR" id="PIRSR602137-50"/>
    </source>
</evidence>
<dbReference type="Gene3D" id="3.90.1310.10">
    <property type="entry name" value="Penicillin-binding protein 2a (Domain 2)"/>
    <property type="match status" value="1"/>
</dbReference>
<reference evidence="14 15" key="1">
    <citation type="submission" date="2019-07" db="EMBL/GenBank/DDBJ databases">
        <title>Whole genome shotgun sequence of Brevifollis gellanilyticus NBRC 108608.</title>
        <authorList>
            <person name="Hosoyama A."/>
            <person name="Uohara A."/>
            <person name="Ohji S."/>
            <person name="Ichikawa N."/>
        </authorList>
    </citation>
    <scope>NUCLEOTIDE SEQUENCE [LARGE SCALE GENOMIC DNA]</scope>
    <source>
        <strain evidence="14 15">NBRC 108608</strain>
    </source>
</reference>
<dbReference type="GO" id="GO:0008658">
    <property type="term" value="F:penicillin binding"/>
    <property type="evidence" value="ECO:0007669"/>
    <property type="project" value="InterPro"/>
</dbReference>
<evidence type="ECO:0000256" key="2">
    <source>
        <dbReference type="ARBA" id="ARBA00007898"/>
    </source>
</evidence>
<evidence type="ECO:0000256" key="11">
    <source>
        <dbReference type="SAM" id="MobiDB-lite"/>
    </source>
</evidence>
<evidence type="ECO:0000313" key="14">
    <source>
        <dbReference type="EMBL" id="GEP43004.1"/>
    </source>
</evidence>